<dbReference type="InterPro" id="IPR014304">
    <property type="entry name" value="RNA_pol_sigma-Z"/>
</dbReference>
<evidence type="ECO:0000256" key="2">
    <source>
        <dbReference type="ARBA" id="ARBA00023015"/>
    </source>
</evidence>
<evidence type="ECO:0000256" key="1">
    <source>
        <dbReference type="ARBA" id="ARBA00010641"/>
    </source>
</evidence>
<dbReference type="Pfam" id="PF04542">
    <property type="entry name" value="Sigma70_r2"/>
    <property type="match status" value="1"/>
</dbReference>
<evidence type="ECO:0000313" key="8">
    <source>
        <dbReference type="Proteomes" id="UP000568664"/>
    </source>
</evidence>
<dbReference type="NCBIfam" id="TIGR02937">
    <property type="entry name" value="sigma70-ECF"/>
    <property type="match status" value="1"/>
</dbReference>
<name>A0A7Y0Q8D1_9GAMM</name>
<dbReference type="EMBL" id="JABBXH010000003">
    <property type="protein sequence ID" value="NMP32015.1"/>
    <property type="molecule type" value="Genomic_DNA"/>
</dbReference>
<evidence type="ECO:0000256" key="3">
    <source>
        <dbReference type="ARBA" id="ARBA00023082"/>
    </source>
</evidence>
<accession>A0A7Y0Q8D1</accession>
<keyword evidence="8" id="KW-1185">Reference proteome</keyword>
<comment type="caution">
    <text evidence="7">The sequence shown here is derived from an EMBL/GenBank/DDBJ whole genome shotgun (WGS) entry which is preliminary data.</text>
</comment>
<dbReference type="SUPFAM" id="SSF88946">
    <property type="entry name" value="Sigma2 domain of RNA polymerase sigma factors"/>
    <property type="match status" value="1"/>
</dbReference>
<gene>
    <name evidence="7" type="primary">sigZ</name>
    <name evidence="7" type="ORF">HII17_10590</name>
</gene>
<dbReference type="InterPro" id="IPR013324">
    <property type="entry name" value="RNA_pol_sigma_r3/r4-like"/>
</dbReference>
<evidence type="ECO:0000256" key="4">
    <source>
        <dbReference type="ARBA" id="ARBA00023163"/>
    </source>
</evidence>
<keyword evidence="4" id="KW-0804">Transcription</keyword>
<sequence length="180" mass="21047">MNIEHIWQEYKYQLERFLQRKVSNPSDVEELLQEILLKTHQQLGTVNQANSLKSWLFAIANNTIIDFYRKQKHLEPFDEEMTVFNESATDLKKALAPCLSPFINALDEQSSQLLRDIELGDSSQKDYAENHNIAYSTLKSRLQRSRGELKKLFEQCCTFELDKHGNIVEFIEKSNNCNKC</sequence>
<dbReference type="GO" id="GO:0006352">
    <property type="term" value="P:DNA-templated transcription initiation"/>
    <property type="evidence" value="ECO:0007669"/>
    <property type="project" value="InterPro"/>
</dbReference>
<dbReference type="AlphaFoldDB" id="A0A7Y0Q8D1"/>
<reference evidence="7 8" key="1">
    <citation type="submission" date="2020-04" db="EMBL/GenBank/DDBJ databases">
        <title>Thalassotalea sp. M1531, isolated from the surface of marine red alga.</title>
        <authorList>
            <person name="Pang L."/>
            <person name="Lu D.-C."/>
        </authorList>
    </citation>
    <scope>NUCLEOTIDE SEQUENCE [LARGE SCALE GENOMIC DNA]</scope>
    <source>
        <strain evidence="7 8">M1531</strain>
    </source>
</reference>
<dbReference type="NCBIfam" id="TIGR02959">
    <property type="entry name" value="SigZ"/>
    <property type="match status" value="1"/>
</dbReference>
<dbReference type="InterPro" id="IPR039425">
    <property type="entry name" value="RNA_pol_sigma-70-like"/>
</dbReference>
<protein>
    <recommendedName>
        <fullName evidence="5">RNA polymerase sigma factor SigZ</fullName>
    </recommendedName>
</protein>
<dbReference type="PANTHER" id="PTHR43133:SF62">
    <property type="entry name" value="RNA POLYMERASE SIGMA FACTOR SIGZ"/>
    <property type="match status" value="1"/>
</dbReference>
<feature type="domain" description="RNA polymerase sigma-70 region 2" evidence="6">
    <location>
        <begin position="7"/>
        <end position="72"/>
    </location>
</feature>
<dbReference type="NCBIfam" id="NF007215">
    <property type="entry name" value="PRK09637.1"/>
    <property type="match status" value="1"/>
</dbReference>
<evidence type="ECO:0000259" key="6">
    <source>
        <dbReference type="Pfam" id="PF04542"/>
    </source>
</evidence>
<keyword evidence="3" id="KW-0731">Sigma factor</keyword>
<dbReference type="RefSeq" id="WP_169075340.1">
    <property type="nucleotide sequence ID" value="NZ_JABBXH010000003.1"/>
</dbReference>
<dbReference type="InterPro" id="IPR013325">
    <property type="entry name" value="RNA_pol_sigma_r2"/>
</dbReference>
<proteinExistence type="inferred from homology"/>
<dbReference type="SUPFAM" id="SSF88659">
    <property type="entry name" value="Sigma3 and sigma4 domains of RNA polymerase sigma factors"/>
    <property type="match status" value="1"/>
</dbReference>
<comment type="similarity">
    <text evidence="1">Belongs to the sigma-70 factor family. ECF subfamily.</text>
</comment>
<dbReference type="InterPro" id="IPR007627">
    <property type="entry name" value="RNA_pol_sigma70_r2"/>
</dbReference>
<evidence type="ECO:0000256" key="5">
    <source>
        <dbReference type="NCBIfam" id="TIGR02959"/>
    </source>
</evidence>
<dbReference type="PANTHER" id="PTHR43133">
    <property type="entry name" value="RNA POLYMERASE ECF-TYPE SIGMA FACTO"/>
    <property type="match status" value="1"/>
</dbReference>
<keyword evidence="2" id="KW-0805">Transcription regulation</keyword>
<dbReference type="InterPro" id="IPR014284">
    <property type="entry name" value="RNA_pol_sigma-70_dom"/>
</dbReference>
<dbReference type="GO" id="GO:0016987">
    <property type="term" value="F:sigma factor activity"/>
    <property type="evidence" value="ECO:0007669"/>
    <property type="project" value="UniProtKB-KW"/>
</dbReference>
<dbReference type="Proteomes" id="UP000568664">
    <property type="component" value="Unassembled WGS sequence"/>
</dbReference>
<dbReference type="Gene3D" id="1.10.1740.10">
    <property type="match status" value="1"/>
</dbReference>
<evidence type="ECO:0000313" key="7">
    <source>
        <dbReference type="EMBL" id="NMP32015.1"/>
    </source>
</evidence>
<organism evidence="7 8">
    <name type="scientific">Thalassotalea algicola</name>
    <dbReference type="NCBI Taxonomy" id="2716224"/>
    <lineage>
        <taxon>Bacteria</taxon>
        <taxon>Pseudomonadati</taxon>
        <taxon>Pseudomonadota</taxon>
        <taxon>Gammaproteobacteria</taxon>
        <taxon>Alteromonadales</taxon>
        <taxon>Colwelliaceae</taxon>
        <taxon>Thalassotalea</taxon>
    </lineage>
</organism>